<reference evidence="3 4" key="1">
    <citation type="journal article" date="2019" name="Int. J. Syst. Evol. Microbiol.">
        <title>The Global Catalogue of Microorganisms (GCM) 10K type strain sequencing project: providing services to taxonomists for standard genome sequencing and annotation.</title>
        <authorList>
            <consortium name="The Broad Institute Genomics Platform"/>
            <consortium name="The Broad Institute Genome Sequencing Center for Infectious Disease"/>
            <person name="Wu L."/>
            <person name="Ma J."/>
        </authorList>
    </citation>
    <scope>NUCLEOTIDE SEQUENCE [LARGE SCALE GENOMIC DNA]</scope>
    <source>
        <strain evidence="3 4">CGMCC 1.12285</strain>
    </source>
</reference>
<dbReference type="InterPro" id="IPR000073">
    <property type="entry name" value="AB_hydrolase_1"/>
</dbReference>
<dbReference type="Gene3D" id="3.40.50.1820">
    <property type="entry name" value="alpha/beta hydrolase"/>
    <property type="match status" value="1"/>
</dbReference>
<dbReference type="Pfam" id="PF00561">
    <property type="entry name" value="Abhydrolase_1"/>
    <property type="match status" value="1"/>
</dbReference>
<dbReference type="Proteomes" id="UP001597111">
    <property type="component" value="Unassembled WGS sequence"/>
</dbReference>
<keyword evidence="1 3" id="KW-0378">Hydrolase</keyword>
<sequence length="298" mass="34132">MSRNTDANAPLPDVEGIERTTREVNGVSLHVVAAGSTDAPLVVLLHGFPEFWYEWREYVGPLVEAGYRVLVPDQRGYNWSEKPDGVRAYRITELSGDIVDLIASEGRERAHVVGHDWGAAVAWDLALRHPDSVDRLGIVNVPHPTVFESTLRSNLTQMRKSWYMFFFQLSGLADWYAGRNEYEFMVTAMAEGSNPGTFEETDFERYRRAWSEPDALPAMLNWYRALFRHNDEPPRETVTAPTLVLWGENDQALIPEMAPRSVDYCEDGRLERFPDATHWLPHERPDRVIDSLLTHFES</sequence>
<proteinExistence type="predicted"/>
<evidence type="ECO:0000313" key="3">
    <source>
        <dbReference type="EMBL" id="MFD1524845.1"/>
    </source>
</evidence>
<evidence type="ECO:0000313" key="4">
    <source>
        <dbReference type="Proteomes" id="UP001597111"/>
    </source>
</evidence>
<comment type="caution">
    <text evidence="3">The sequence shown here is derived from an EMBL/GenBank/DDBJ whole genome shotgun (WGS) entry which is preliminary data.</text>
</comment>
<dbReference type="GO" id="GO:0016787">
    <property type="term" value="F:hydrolase activity"/>
    <property type="evidence" value="ECO:0007669"/>
    <property type="project" value="UniProtKB-KW"/>
</dbReference>
<accession>A0ABD6B1U6</accession>
<dbReference type="AlphaFoldDB" id="A0ABD6B1U6"/>
<name>A0ABD6B1U6_9EURY</name>
<evidence type="ECO:0000259" key="2">
    <source>
        <dbReference type="Pfam" id="PF00561"/>
    </source>
</evidence>
<gene>
    <name evidence="3" type="ORF">ACFR9S_00830</name>
</gene>
<keyword evidence="4" id="KW-1185">Reference proteome</keyword>
<dbReference type="PRINTS" id="PR00111">
    <property type="entry name" value="ABHYDROLASE"/>
</dbReference>
<dbReference type="RefSeq" id="WP_379732155.1">
    <property type="nucleotide sequence ID" value="NZ_JBHSWZ010000219.1"/>
</dbReference>
<dbReference type="PRINTS" id="PR00412">
    <property type="entry name" value="EPOXHYDRLASE"/>
</dbReference>
<protein>
    <submittedName>
        <fullName evidence="3">Alpha/beta fold hydrolase</fullName>
    </submittedName>
</protein>
<dbReference type="SUPFAM" id="SSF53474">
    <property type="entry name" value="alpha/beta-Hydrolases"/>
    <property type="match status" value="1"/>
</dbReference>
<dbReference type="PANTHER" id="PTHR43329">
    <property type="entry name" value="EPOXIDE HYDROLASE"/>
    <property type="match status" value="1"/>
</dbReference>
<dbReference type="EMBL" id="JBHUDH010000007">
    <property type="protein sequence ID" value="MFD1524845.1"/>
    <property type="molecule type" value="Genomic_DNA"/>
</dbReference>
<feature type="domain" description="AB hydrolase-1" evidence="2">
    <location>
        <begin position="40"/>
        <end position="285"/>
    </location>
</feature>
<organism evidence="3 4">
    <name type="scientific">Halolamina salina</name>
    <dbReference type="NCBI Taxonomy" id="1220023"/>
    <lineage>
        <taxon>Archaea</taxon>
        <taxon>Methanobacteriati</taxon>
        <taxon>Methanobacteriota</taxon>
        <taxon>Stenosarchaea group</taxon>
        <taxon>Halobacteria</taxon>
        <taxon>Halobacteriales</taxon>
        <taxon>Haloferacaceae</taxon>
    </lineage>
</organism>
<dbReference type="InterPro" id="IPR000639">
    <property type="entry name" value="Epox_hydrolase-like"/>
</dbReference>
<dbReference type="InterPro" id="IPR029058">
    <property type="entry name" value="AB_hydrolase_fold"/>
</dbReference>
<evidence type="ECO:0000256" key="1">
    <source>
        <dbReference type="ARBA" id="ARBA00022801"/>
    </source>
</evidence>